<evidence type="ECO:0000313" key="1">
    <source>
        <dbReference type="EMBL" id="VFU08579.1"/>
    </source>
</evidence>
<reference evidence="1 2" key="1">
    <citation type="submission" date="2019-03" db="EMBL/GenBank/DDBJ databases">
        <authorList>
            <person name="Kox A.R. M."/>
        </authorList>
    </citation>
    <scope>NUCLEOTIDE SEQUENCE [LARGE SCALE GENOMIC DNA]</scope>
    <source>
        <strain evidence="1">MTUNDRAET4 annotated genome</strain>
    </source>
</reference>
<gene>
    <name evidence="1" type="ORF">MTUNDRAET4_1686</name>
</gene>
<protein>
    <submittedName>
        <fullName evidence="1">Uncharacterized protein</fullName>
    </submittedName>
</protein>
<name>A0A4U8YYL3_METTU</name>
<sequence length="59" mass="6884">MAQRGRRGSQCRHNQRRGSVIALDVEMAFFLAVSRAFSIPRFDVIETHKVQWLCRPPTR</sequence>
<dbReference type="AlphaFoldDB" id="A0A4U8YYL3"/>
<evidence type="ECO:0000313" key="2">
    <source>
        <dbReference type="Proteomes" id="UP000294360"/>
    </source>
</evidence>
<dbReference type="EMBL" id="LR536450">
    <property type="protein sequence ID" value="VFU08579.1"/>
    <property type="molecule type" value="Genomic_DNA"/>
</dbReference>
<proteinExistence type="predicted"/>
<dbReference type="Proteomes" id="UP000294360">
    <property type="component" value="Chromosome"/>
</dbReference>
<accession>A0A4U8YYL3</accession>
<organism evidence="1 2">
    <name type="scientific">Methylocella tundrae</name>
    <dbReference type="NCBI Taxonomy" id="227605"/>
    <lineage>
        <taxon>Bacteria</taxon>
        <taxon>Pseudomonadati</taxon>
        <taxon>Pseudomonadota</taxon>
        <taxon>Alphaproteobacteria</taxon>
        <taxon>Hyphomicrobiales</taxon>
        <taxon>Beijerinckiaceae</taxon>
        <taxon>Methylocella</taxon>
    </lineage>
</organism>
<dbReference type="KEGG" id="mtun:MTUNDRAET4_1686"/>